<dbReference type="EMBL" id="BARW01007178">
    <property type="protein sequence ID" value="GAI85421.1"/>
    <property type="molecule type" value="Genomic_DNA"/>
</dbReference>
<dbReference type="PANTHER" id="PTHR43661:SF3">
    <property type="entry name" value="D-XYLONATE DEHYDRATASE YAGF-RELATED"/>
    <property type="match status" value="1"/>
</dbReference>
<dbReference type="InterPro" id="IPR029061">
    <property type="entry name" value="THDP-binding"/>
</dbReference>
<organism evidence="8">
    <name type="scientific">marine sediment metagenome</name>
    <dbReference type="NCBI Taxonomy" id="412755"/>
    <lineage>
        <taxon>unclassified sequences</taxon>
        <taxon>metagenomes</taxon>
        <taxon>ecological metagenomes</taxon>
    </lineage>
</organism>
<dbReference type="GO" id="GO:0016836">
    <property type="term" value="F:hydro-lyase activity"/>
    <property type="evidence" value="ECO:0007669"/>
    <property type="project" value="TreeGrafter"/>
</dbReference>
<feature type="domain" description="Dihydroxy-acid/6-phosphogluconate dehydratase C-terminal" evidence="7">
    <location>
        <begin position="140"/>
        <end position="330"/>
    </location>
</feature>
<dbReference type="Gene3D" id="3.50.30.80">
    <property type="entry name" value="IlvD/EDD C-terminal domain-like"/>
    <property type="match status" value="1"/>
</dbReference>
<keyword evidence="5" id="KW-0456">Lyase</keyword>
<dbReference type="GO" id="GO:0030976">
    <property type="term" value="F:thiamine pyrophosphate binding"/>
    <property type="evidence" value="ECO:0007669"/>
    <property type="project" value="InterPro"/>
</dbReference>
<dbReference type="FunFam" id="3.50.30.80:FF:000001">
    <property type="entry name" value="Dihydroxy-acid dehydratase"/>
    <property type="match status" value="1"/>
</dbReference>
<accession>X1T206</accession>
<evidence type="ECO:0000256" key="5">
    <source>
        <dbReference type="ARBA" id="ARBA00023239"/>
    </source>
</evidence>
<reference evidence="8" key="1">
    <citation type="journal article" date="2014" name="Front. Microbiol.">
        <title>High frequency of phylogenetically diverse reductive dehalogenase-homologous genes in deep subseafloor sedimentary metagenomes.</title>
        <authorList>
            <person name="Kawai M."/>
            <person name="Futagami T."/>
            <person name="Toyoda A."/>
            <person name="Takaki Y."/>
            <person name="Nishi S."/>
            <person name="Hori S."/>
            <person name="Arai W."/>
            <person name="Tsubouchi T."/>
            <person name="Morono Y."/>
            <person name="Uchiyama I."/>
            <person name="Ito T."/>
            <person name="Fujiyama A."/>
            <person name="Inagaki F."/>
            <person name="Takami H."/>
        </authorList>
    </citation>
    <scope>NUCLEOTIDE SEQUENCE</scope>
    <source>
        <strain evidence="8">Expedition CK06-06</strain>
    </source>
</reference>
<protein>
    <submittedName>
        <fullName evidence="8">Uncharacterized protein</fullName>
    </submittedName>
</protein>
<name>X1T206_9ZZZZ</name>
<keyword evidence="4" id="KW-0411">Iron-sulfur</keyword>
<dbReference type="SUPFAM" id="SSF52016">
    <property type="entry name" value="LeuD/IlvD-like"/>
    <property type="match status" value="1"/>
</dbReference>
<dbReference type="AlphaFoldDB" id="X1T206"/>
<feature type="domain" description="Dihydroxy-acid/6-phosphogluconate dehydratase N-terminal" evidence="6">
    <location>
        <begin position="60"/>
        <end position="129"/>
    </location>
</feature>
<dbReference type="GO" id="GO:0051536">
    <property type="term" value="F:iron-sulfur cluster binding"/>
    <property type="evidence" value="ECO:0007669"/>
    <property type="project" value="UniProtKB-KW"/>
</dbReference>
<dbReference type="InterPro" id="IPR056740">
    <property type="entry name" value="ILV_EDD_C"/>
</dbReference>
<dbReference type="InterPro" id="IPR020558">
    <property type="entry name" value="DiOHA_6PGluconate_deHydtase_CS"/>
</dbReference>
<proteinExistence type="inferred from homology"/>
<comment type="similarity">
    <text evidence="1">Belongs to the IlvD/Edd family.</text>
</comment>
<sequence length="334" mass="35347">MELTGAQIICECLVREGVEHFFGIPGGATIPFYDLLPQYPQLKHILVRHEQVAAHAADGYAHEAGVDFPLKMVNEISGRTPQLCRLSPAGPHHVEDLHRAGGIAAVMKEIESVLHTEVPTVTGGTVGENIAAAGVRDRAVILPFAEPHSPRGGLTVLFGSLAPEGAVVKSAAVAPQMMSHRGPARCFDSEDECVEAIMEHHFKEGDVLVLRYEGPRGGPGMPEMLSPTSMISGMGVDDKVALITDGRFSGATRDAAIGHVSPEAAAGGPIAALQDGDEVIIDIANQRLDTALSQGEIEARLAALPDFQPKIDSGYLKRYAQSVTSASRGAVFKD</sequence>
<dbReference type="Pfam" id="PF24877">
    <property type="entry name" value="ILV_EDD_C"/>
    <property type="match status" value="1"/>
</dbReference>
<gene>
    <name evidence="8" type="ORF">S12H4_15003</name>
</gene>
<dbReference type="InterPro" id="IPR000581">
    <property type="entry name" value="ILV_EDD_N"/>
</dbReference>
<dbReference type="InterPro" id="IPR037237">
    <property type="entry name" value="IlvD/EDD_N"/>
</dbReference>
<comment type="caution">
    <text evidence="8">The sequence shown here is derived from an EMBL/GenBank/DDBJ whole genome shotgun (WGS) entry which is preliminary data.</text>
</comment>
<evidence type="ECO:0000259" key="6">
    <source>
        <dbReference type="Pfam" id="PF00920"/>
    </source>
</evidence>
<evidence type="ECO:0000259" key="7">
    <source>
        <dbReference type="Pfam" id="PF24877"/>
    </source>
</evidence>
<evidence type="ECO:0000256" key="2">
    <source>
        <dbReference type="ARBA" id="ARBA00022723"/>
    </source>
</evidence>
<dbReference type="SUPFAM" id="SSF143975">
    <property type="entry name" value="IlvD/EDD N-terminal domain-like"/>
    <property type="match status" value="1"/>
</dbReference>
<dbReference type="Pfam" id="PF00920">
    <property type="entry name" value="ILVD_EDD_N"/>
    <property type="match status" value="1"/>
</dbReference>
<evidence type="ECO:0000256" key="4">
    <source>
        <dbReference type="ARBA" id="ARBA00023014"/>
    </source>
</evidence>
<evidence type="ECO:0000313" key="8">
    <source>
        <dbReference type="EMBL" id="GAI85421.1"/>
    </source>
</evidence>
<dbReference type="GO" id="GO:0046872">
    <property type="term" value="F:metal ion binding"/>
    <property type="evidence" value="ECO:0007669"/>
    <property type="project" value="UniProtKB-KW"/>
</dbReference>
<dbReference type="SUPFAM" id="SSF52518">
    <property type="entry name" value="Thiamin diphosphate-binding fold (THDP-binding)"/>
    <property type="match status" value="1"/>
</dbReference>
<dbReference type="PROSITE" id="PS00887">
    <property type="entry name" value="ILVD_EDD_2"/>
    <property type="match status" value="1"/>
</dbReference>
<evidence type="ECO:0000256" key="1">
    <source>
        <dbReference type="ARBA" id="ARBA00006486"/>
    </source>
</evidence>
<keyword evidence="3" id="KW-0408">Iron</keyword>
<dbReference type="InterPro" id="IPR042096">
    <property type="entry name" value="Dihydro-acid_dehy_C"/>
</dbReference>
<dbReference type="PANTHER" id="PTHR43661">
    <property type="entry name" value="D-XYLONATE DEHYDRATASE"/>
    <property type="match status" value="1"/>
</dbReference>
<dbReference type="CDD" id="cd07035">
    <property type="entry name" value="TPP_PYR_POX_like"/>
    <property type="match status" value="1"/>
</dbReference>
<keyword evidence="2" id="KW-0479">Metal-binding</keyword>
<dbReference type="GO" id="GO:0005829">
    <property type="term" value="C:cytosol"/>
    <property type="evidence" value="ECO:0007669"/>
    <property type="project" value="TreeGrafter"/>
</dbReference>
<dbReference type="Gene3D" id="3.40.50.970">
    <property type="match status" value="1"/>
</dbReference>
<evidence type="ECO:0000256" key="3">
    <source>
        <dbReference type="ARBA" id="ARBA00023004"/>
    </source>
</evidence>